<proteinExistence type="predicted"/>
<dbReference type="EMBL" id="HBDV01000855">
    <property type="protein sequence ID" value="CAD8216274.1"/>
    <property type="molecule type" value="Transcribed_RNA"/>
</dbReference>
<accession>A0A7R9SVH6</accession>
<evidence type="ECO:0000313" key="1">
    <source>
        <dbReference type="EMBL" id="CAD8216274.1"/>
    </source>
</evidence>
<name>A0A7R9SVH6_9CHLO</name>
<dbReference type="AlphaFoldDB" id="A0A7R9SVH6"/>
<reference evidence="1" key="1">
    <citation type="submission" date="2021-01" db="EMBL/GenBank/DDBJ databases">
        <authorList>
            <person name="Corre E."/>
            <person name="Pelletier E."/>
            <person name="Niang G."/>
            <person name="Scheremetjew M."/>
            <person name="Finn R."/>
            <person name="Kale V."/>
            <person name="Holt S."/>
            <person name="Cochrane G."/>
            <person name="Meng A."/>
            <person name="Brown T."/>
            <person name="Cohen L."/>
        </authorList>
    </citation>
    <scope>NUCLEOTIDE SEQUENCE</scope>
    <source>
        <strain evidence="1">CCMP720</strain>
    </source>
</reference>
<protein>
    <submittedName>
        <fullName evidence="1">Uncharacterized protein</fullName>
    </submittedName>
</protein>
<sequence>MNSVCKSSSTKIQTIFQIPRGQVQARAPLRSVAGRNARLTVRAMADEGGLKGMAEKFGKKLTGNEDYKFGDMTKNAVDAAKEAAEGLGASVTGDEDYKFGDITRKVVDKTVSDSQKVIDAAEAAGKVITDDQEYELGDASKEMLEKTKKKINEVTSEE</sequence>
<gene>
    <name evidence="1" type="ORF">PAMY1081_LOCUS548</name>
</gene>
<organism evidence="1">
    <name type="scientific">Polyblepharides amylifera</name>
    <dbReference type="NCBI Taxonomy" id="1486889"/>
    <lineage>
        <taxon>Eukaryota</taxon>
        <taxon>Viridiplantae</taxon>
        <taxon>Chlorophyta</taxon>
        <taxon>Pyramimonadophyceae</taxon>
        <taxon>Pyramimonadales</taxon>
        <taxon>Polyblepharidaceae</taxon>
        <taxon>Polyblepharides</taxon>
    </lineage>
</organism>